<evidence type="ECO:0000256" key="1">
    <source>
        <dbReference type="ARBA" id="ARBA00005715"/>
    </source>
</evidence>
<keyword evidence="4" id="KW-0418">Kinase</keyword>
<dbReference type="InterPro" id="IPR010737">
    <property type="entry name" value="4-carb_acid_sugar_kinase_N"/>
</dbReference>
<dbReference type="Pfam" id="PF07005">
    <property type="entry name" value="SBD_N"/>
    <property type="match status" value="1"/>
</dbReference>
<feature type="domain" description="Four-carbon acid sugar kinase N-terminal" evidence="7">
    <location>
        <begin position="3"/>
        <end position="222"/>
    </location>
</feature>
<name>A0ABQ5LF23_9GAMM</name>
<dbReference type="Gene3D" id="3.40.50.10840">
    <property type="entry name" value="Putative sugar-binding, N-terminal domain"/>
    <property type="match status" value="1"/>
</dbReference>
<keyword evidence="2" id="KW-0808">Transferase</keyword>
<dbReference type="SUPFAM" id="SSF142764">
    <property type="entry name" value="YgbK-like"/>
    <property type="match status" value="1"/>
</dbReference>
<feature type="domain" description="Four-carbon acid sugar kinase nucleotide binding" evidence="8">
    <location>
        <begin position="237"/>
        <end position="406"/>
    </location>
</feature>
<proteinExistence type="inferred from homology"/>
<evidence type="ECO:0000256" key="4">
    <source>
        <dbReference type="ARBA" id="ARBA00022777"/>
    </source>
</evidence>
<dbReference type="RefSeq" id="WP_047780718.1">
    <property type="nucleotide sequence ID" value="NZ_BRLJ01000001.1"/>
</dbReference>
<evidence type="ECO:0000256" key="3">
    <source>
        <dbReference type="ARBA" id="ARBA00022741"/>
    </source>
</evidence>
<evidence type="ECO:0000313" key="10">
    <source>
        <dbReference type="Proteomes" id="UP001059610"/>
    </source>
</evidence>
<evidence type="ECO:0000259" key="8">
    <source>
        <dbReference type="Pfam" id="PF17042"/>
    </source>
</evidence>
<comment type="similarity">
    <text evidence="1">Belongs to the four-carbon acid sugar kinase family.</text>
</comment>
<evidence type="ECO:0000256" key="6">
    <source>
        <dbReference type="ARBA" id="ARBA00023277"/>
    </source>
</evidence>
<dbReference type="Pfam" id="PF17042">
    <property type="entry name" value="NBD_C"/>
    <property type="match status" value="1"/>
</dbReference>
<evidence type="ECO:0000256" key="2">
    <source>
        <dbReference type="ARBA" id="ARBA00022679"/>
    </source>
</evidence>
<accession>A0ABQ5LF23</accession>
<evidence type="ECO:0000259" key="7">
    <source>
        <dbReference type="Pfam" id="PF07005"/>
    </source>
</evidence>
<keyword evidence="6" id="KW-0119">Carbohydrate metabolism</keyword>
<gene>
    <name evidence="9" type="primary">ygbK</name>
    <name evidence="9" type="ORF">SOASR032_05630</name>
</gene>
<dbReference type="InterPro" id="IPR042213">
    <property type="entry name" value="NBD_C_sf"/>
</dbReference>
<protein>
    <submittedName>
        <fullName evidence="9">Membrane protein</fullName>
    </submittedName>
</protein>
<dbReference type="InterPro" id="IPR037051">
    <property type="entry name" value="4-carb_acid_sugar_kinase_N_sf"/>
</dbReference>
<dbReference type="Proteomes" id="UP001059610">
    <property type="component" value="Unassembled WGS sequence"/>
</dbReference>
<evidence type="ECO:0000256" key="5">
    <source>
        <dbReference type="ARBA" id="ARBA00022840"/>
    </source>
</evidence>
<sequence>MKMLVIADDFTGANDTGVQLAKKGARTDVLLEEKPLRHHKSDVLVINTESRADTAHQAAEKVTRAINTQGSSLQVYKKIDSTFRGNVGAEIEAAMKACGAKIALVAAAIPAAGRVTLGGMCLVNRIPLVETEFASDPKTPINSSRIKDIIGQQSCLPIHEVFMSQVRSPALVDTLIRLAEGPESIVVLDAEVESDLSAIADTLVHLPQPYLLVGAAGLAGALPSSLYLEDRQKLPVLVVAGSMSEATRKQILYAQREKALGIIDVDVEQLLQADNRSVMKQIIEQAAEVLHERRHCVLRTCRDEAARQMIDQLCERYQLNRQQLGDKISATLGTITLELLALSQIGGLFLTGGDIAIAVARSLNAEGYRISGEVSPCIPCGAFVNSDIDDLPVITKAGGFGADSALSDAIYYIEEMYHG</sequence>
<organism evidence="9 10">
    <name type="scientific">Pragia fontium</name>
    <dbReference type="NCBI Taxonomy" id="82985"/>
    <lineage>
        <taxon>Bacteria</taxon>
        <taxon>Pseudomonadati</taxon>
        <taxon>Pseudomonadota</taxon>
        <taxon>Gammaproteobacteria</taxon>
        <taxon>Enterobacterales</taxon>
        <taxon>Budviciaceae</taxon>
        <taxon>Pragia</taxon>
    </lineage>
</organism>
<comment type="caution">
    <text evidence="9">The sequence shown here is derived from an EMBL/GenBank/DDBJ whole genome shotgun (WGS) entry which is preliminary data.</text>
</comment>
<keyword evidence="3" id="KW-0547">Nucleotide-binding</keyword>
<keyword evidence="10" id="KW-1185">Reference proteome</keyword>
<keyword evidence="5" id="KW-0067">ATP-binding</keyword>
<dbReference type="EMBL" id="BRLJ01000001">
    <property type="protein sequence ID" value="GKX61994.1"/>
    <property type="molecule type" value="Genomic_DNA"/>
</dbReference>
<dbReference type="NCBIfam" id="NF047819">
    <property type="entry name" value="ThrnKinDtnkGamma"/>
    <property type="match status" value="1"/>
</dbReference>
<evidence type="ECO:0000313" key="9">
    <source>
        <dbReference type="EMBL" id="GKX61994.1"/>
    </source>
</evidence>
<dbReference type="Gene3D" id="3.40.980.20">
    <property type="entry name" value="Four-carbon acid sugar kinase, nucleotide binding domain"/>
    <property type="match status" value="1"/>
</dbReference>
<dbReference type="InterPro" id="IPR031475">
    <property type="entry name" value="NBD_C"/>
</dbReference>
<reference evidence="9" key="1">
    <citation type="submission" date="2022-06" db="EMBL/GenBank/DDBJ databases">
        <title>Draft genome sequences of Pragia fontium str. JCM24417.</title>
        <authorList>
            <person name="Wakabayashi Y."/>
            <person name="Kojima K."/>
        </authorList>
    </citation>
    <scope>NUCLEOTIDE SEQUENCE</scope>
    <source>
        <strain evidence="9">JCM 24417</strain>
    </source>
</reference>